<reference evidence="3" key="1">
    <citation type="submission" date="2023-08" db="EMBL/GenBank/DDBJ databases">
        <authorList>
            <person name="Chen Y."/>
            <person name="Shah S."/>
            <person name="Dougan E. K."/>
            <person name="Thang M."/>
            <person name="Chan C."/>
        </authorList>
    </citation>
    <scope>NUCLEOTIDE SEQUENCE</scope>
</reference>
<name>A0AA36I295_9DINO</name>
<feature type="region of interest" description="Disordered" evidence="1">
    <location>
        <begin position="1"/>
        <end position="85"/>
    </location>
</feature>
<dbReference type="Proteomes" id="UP001178507">
    <property type="component" value="Unassembled WGS sequence"/>
</dbReference>
<keyword evidence="2" id="KW-0472">Membrane</keyword>
<dbReference type="EMBL" id="CAUJNA010000589">
    <property type="protein sequence ID" value="CAJ1379015.1"/>
    <property type="molecule type" value="Genomic_DNA"/>
</dbReference>
<proteinExistence type="predicted"/>
<evidence type="ECO:0000256" key="2">
    <source>
        <dbReference type="SAM" id="Phobius"/>
    </source>
</evidence>
<keyword evidence="4" id="KW-1185">Reference proteome</keyword>
<evidence type="ECO:0000313" key="3">
    <source>
        <dbReference type="EMBL" id="CAJ1379015.1"/>
    </source>
</evidence>
<evidence type="ECO:0000256" key="1">
    <source>
        <dbReference type="SAM" id="MobiDB-lite"/>
    </source>
</evidence>
<dbReference type="PANTHER" id="PTHR43336">
    <property type="entry name" value="OXYGEN SENSOR HISTIDINE KINASE RESPONSE REGULATOR DEVS/DOSS"/>
    <property type="match status" value="1"/>
</dbReference>
<organism evidence="3 4">
    <name type="scientific">Effrenium voratum</name>
    <dbReference type="NCBI Taxonomy" id="2562239"/>
    <lineage>
        <taxon>Eukaryota</taxon>
        <taxon>Sar</taxon>
        <taxon>Alveolata</taxon>
        <taxon>Dinophyceae</taxon>
        <taxon>Suessiales</taxon>
        <taxon>Symbiodiniaceae</taxon>
        <taxon>Effrenium</taxon>
    </lineage>
</organism>
<dbReference type="PANTHER" id="PTHR43336:SF3">
    <property type="entry name" value="GUANYLATE CYCLASE DOMAIN-CONTAINING PROTEIN"/>
    <property type="match status" value="1"/>
</dbReference>
<feature type="compositionally biased region" description="Basic and acidic residues" evidence="1">
    <location>
        <begin position="14"/>
        <end position="29"/>
    </location>
</feature>
<feature type="transmembrane region" description="Helical" evidence="2">
    <location>
        <begin position="173"/>
        <end position="190"/>
    </location>
</feature>
<feature type="compositionally biased region" description="Low complexity" evidence="1">
    <location>
        <begin position="70"/>
        <end position="79"/>
    </location>
</feature>
<keyword evidence="2" id="KW-1133">Transmembrane helix</keyword>
<feature type="transmembrane region" description="Helical" evidence="2">
    <location>
        <begin position="195"/>
        <end position="213"/>
    </location>
</feature>
<feature type="non-terminal residue" evidence="3">
    <location>
        <position position="1"/>
    </location>
</feature>
<comment type="caution">
    <text evidence="3">The sequence shown here is derived from an EMBL/GenBank/DDBJ whole genome shotgun (WGS) entry which is preliminary data.</text>
</comment>
<accession>A0AA36I295</accession>
<evidence type="ECO:0000313" key="4">
    <source>
        <dbReference type="Proteomes" id="UP001178507"/>
    </source>
</evidence>
<sequence>MEGGPAQAWPPRKGSADELRPSKVEEHSARTATPSSSKDGLRDAASTLDRPSGTERLSGTDRHSGTDRPSIISSGTSNRSGGGGGGVNGLGVAKAGSVGSLGRAKSAAASASAKTIKTRCKVMMAPVKRLCSFIAEHKAYVFVGTFITVWALLGDDLKLLTTDKPADGLFDGLVVFCIVFFSSEVLICCLGKDDYFMSFFFVLDVGSTLTLFMDLTV</sequence>
<gene>
    <name evidence="3" type="ORF">EVOR1521_LOCUS7382</name>
</gene>
<feature type="transmembrane region" description="Helical" evidence="2">
    <location>
        <begin position="133"/>
        <end position="153"/>
    </location>
</feature>
<protein>
    <submittedName>
        <fullName evidence="3">Uncharacterized protein</fullName>
    </submittedName>
</protein>
<dbReference type="AlphaFoldDB" id="A0AA36I295"/>
<keyword evidence="2" id="KW-0812">Transmembrane</keyword>